<keyword evidence="1" id="KW-0812">Transmembrane</keyword>
<protein>
    <recommendedName>
        <fullName evidence="4">Tyrosine kinase G-rich domain-containing protein</fullName>
    </recommendedName>
</protein>
<keyword evidence="1" id="KW-0472">Membrane</keyword>
<dbReference type="RefSeq" id="WP_265263273.1">
    <property type="nucleotide sequence ID" value="NZ_JAIHOM010000016.1"/>
</dbReference>
<sequence>MNVNSTKKCDFYLGIQNKFKQREALENAYSNFVEPQINQLIEVRVQSVPSVPVMFAGLGCVSGWLLLTVVYCLWMRGR</sequence>
<comment type="caution">
    <text evidence="2">The sequence shown here is derived from an EMBL/GenBank/DDBJ whole genome shotgun (WGS) entry which is preliminary data.</text>
</comment>
<evidence type="ECO:0008006" key="4">
    <source>
        <dbReference type="Google" id="ProtNLM"/>
    </source>
</evidence>
<dbReference type="Proteomes" id="UP001526426">
    <property type="component" value="Unassembled WGS sequence"/>
</dbReference>
<evidence type="ECO:0000313" key="2">
    <source>
        <dbReference type="EMBL" id="MCW6035572.1"/>
    </source>
</evidence>
<proteinExistence type="predicted"/>
<organism evidence="2 3">
    <name type="scientific">Spirulina subsalsa FACHB-351</name>
    <dbReference type="NCBI Taxonomy" id="234711"/>
    <lineage>
        <taxon>Bacteria</taxon>
        <taxon>Bacillati</taxon>
        <taxon>Cyanobacteriota</taxon>
        <taxon>Cyanophyceae</taxon>
        <taxon>Spirulinales</taxon>
        <taxon>Spirulinaceae</taxon>
        <taxon>Spirulina</taxon>
    </lineage>
</organism>
<gene>
    <name evidence="2" type="ORF">K4A83_04690</name>
</gene>
<evidence type="ECO:0000256" key="1">
    <source>
        <dbReference type="SAM" id="Phobius"/>
    </source>
</evidence>
<name>A0ABT3L236_9CYAN</name>
<reference evidence="2 3" key="1">
    <citation type="submission" date="2021-08" db="EMBL/GenBank/DDBJ databases">
        <title>Draft genome sequence of Spirulina subsalsa with high tolerance to salinity and hype-accumulation of phycocyanin.</title>
        <authorList>
            <person name="Pei H."/>
            <person name="Jiang L."/>
        </authorList>
    </citation>
    <scope>NUCLEOTIDE SEQUENCE [LARGE SCALE GENOMIC DNA]</scope>
    <source>
        <strain evidence="2 3">FACHB-351</strain>
    </source>
</reference>
<feature type="transmembrane region" description="Helical" evidence="1">
    <location>
        <begin position="53"/>
        <end position="74"/>
    </location>
</feature>
<accession>A0ABT3L236</accession>
<keyword evidence="1" id="KW-1133">Transmembrane helix</keyword>
<keyword evidence="3" id="KW-1185">Reference proteome</keyword>
<evidence type="ECO:0000313" key="3">
    <source>
        <dbReference type="Proteomes" id="UP001526426"/>
    </source>
</evidence>
<dbReference type="EMBL" id="JAIHOM010000016">
    <property type="protein sequence ID" value="MCW6035572.1"/>
    <property type="molecule type" value="Genomic_DNA"/>
</dbReference>